<dbReference type="SMART" id="SM00692">
    <property type="entry name" value="DM3"/>
    <property type="match status" value="2"/>
</dbReference>
<dbReference type="InterPro" id="IPR038441">
    <property type="entry name" value="THAP_Znf_sf"/>
</dbReference>
<dbReference type="RefSeq" id="XP_003242149.1">
    <property type="nucleotide sequence ID" value="XM_003242101.3"/>
</dbReference>
<dbReference type="OrthoDB" id="6611136at2759"/>
<protein>
    <recommendedName>
        <fullName evidence="6">THAP-type domain-containing protein</fullName>
    </recommendedName>
</protein>
<dbReference type="PANTHER" id="PTHR46927:SF3">
    <property type="entry name" value="THAP-TYPE DOMAIN-CONTAINING PROTEIN"/>
    <property type="match status" value="1"/>
</dbReference>
<evidence type="ECO:0000256" key="1">
    <source>
        <dbReference type="ARBA" id="ARBA00022723"/>
    </source>
</evidence>
<evidence type="ECO:0000313" key="7">
    <source>
        <dbReference type="EnsemblMetazoa" id="XP_003242149.1"/>
    </source>
</evidence>
<dbReference type="GO" id="GO:0008270">
    <property type="term" value="F:zinc ion binding"/>
    <property type="evidence" value="ECO:0007669"/>
    <property type="project" value="UniProtKB-KW"/>
</dbReference>
<organism evidence="7 8">
    <name type="scientific">Acyrthosiphon pisum</name>
    <name type="common">Pea aphid</name>
    <dbReference type="NCBI Taxonomy" id="7029"/>
    <lineage>
        <taxon>Eukaryota</taxon>
        <taxon>Metazoa</taxon>
        <taxon>Ecdysozoa</taxon>
        <taxon>Arthropoda</taxon>
        <taxon>Hexapoda</taxon>
        <taxon>Insecta</taxon>
        <taxon>Pterygota</taxon>
        <taxon>Neoptera</taxon>
        <taxon>Paraneoptera</taxon>
        <taxon>Hemiptera</taxon>
        <taxon>Sternorrhyncha</taxon>
        <taxon>Aphidomorpha</taxon>
        <taxon>Aphidoidea</taxon>
        <taxon>Aphididae</taxon>
        <taxon>Macrosiphini</taxon>
        <taxon>Acyrthosiphon</taxon>
    </lineage>
</organism>
<evidence type="ECO:0000256" key="2">
    <source>
        <dbReference type="ARBA" id="ARBA00022771"/>
    </source>
</evidence>
<dbReference type="InterPro" id="IPR052224">
    <property type="entry name" value="THAP_domain_protein"/>
</dbReference>
<dbReference type="GO" id="GO:0003677">
    <property type="term" value="F:DNA binding"/>
    <property type="evidence" value="ECO:0007669"/>
    <property type="project" value="UniProtKB-UniRule"/>
</dbReference>
<keyword evidence="3" id="KW-0862">Zinc</keyword>
<dbReference type="Pfam" id="PF05485">
    <property type="entry name" value="THAP"/>
    <property type="match status" value="2"/>
</dbReference>
<proteinExistence type="predicted"/>
<dbReference type="SUPFAM" id="SSF57716">
    <property type="entry name" value="Glucocorticoid receptor-like (DNA-binding domain)"/>
    <property type="match status" value="2"/>
</dbReference>
<dbReference type="PROSITE" id="PS50950">
    <property type="entry name" value="ZF_THAP"/>
    <property type="match status" value="2"/>
</dbReference>
<sequence>MPWCVITGCSNNLKSTKQHEKDVSYHIFPKNPQRRNAWMKSIKLPFKFNADTSYVCSKHFVSDDFECNNLKEQLLNIKVKKQLKRTAIPSINMSNTSEEERFTNGANKPDTSLNCINRSDEQKCCAVPICNNSIVYCESDKPNRNGKIVFHKFPSDPVMLEKWLNFCSIYKSISHEYKNAQICSEHFNKDNYENKYTDESLHPIKVLKKDAVPTLNGGIKITDAKSIEDELSKKERKKLVDKLLADYEEQQKNEKSHLNGMVTKYPGFFSPKINPNAKLGDKLKLLKSMDNPITYPPAKKRKISTTPKLNTEHLESPFINNLTQKMNEMIQVTVVKGGLMLHTLPQTTKNELSHTLEKTVPDDEEEIIIVTEDEASLIDLNSYEEGDKGNNTEVIIVTDSKETEDTLKHVKKVPKKCSTNNIYDSKNKCYEQTLLKNNESICTPVYTAKVPLSVDKGCQVIIPCGGCENRSLKINKLLRERTRLLKDLNQNGAWKDPDEINNLKRMNGVLSLLLLQCVGEKNGKKSSSIRVDLVQDSIERINRGWSMQDTSETLSQALSINAYDEFARAFEVINEI</sequence>
<dbReference type="Gene3D" id="6.20.210.20">
    <property type="entry name" value="THAP domain"/>
    <property type="match status" value="2"/>
</dbReference>
<dbReference type="KEGG" id="api:100573232"/>
<dbReference type="AlphaFoldDB" id="A0A8R2AFN8"/>
<evidence type="ECO:0000313" key="8">
    <source>
        <dbReference type="Proteomes" id="UP000007819"/>
    </source>
</evidence>
<evidence type="ECO:0000256" key="3">
    <source>
        <dbReference type="ARBA" id="ARBA00022833"/>
    </source>
</evidence>
<keyword evidence="8" id="KW-1185">Reference proteome</keyword>
<dbReference type="PANTHER" id="PTHR46927">
    <property type="entry name" value="AGAP005574-PA"/>
    <property type="match status" value="1"/>
</dbReference>
<evidence type="ECO:0000256" key="5">
    <source>
        <dbReference type="PROSITE-ProRule" id="PRU00309"/>
    </source>
</evidence>
<dbReference type="GeneID" id="100573232"/>
<dbReference type="SMART" id="SM00980">
    <property type="entry name" value="THAP"/>
    <property type="match status" value="2"/>
</dbReference>
<evidence type="ECO:0000259" key="6">
    <source>
        <dbReference type="PROSITE" id="PS50950"/>
    </source>
</evidence>
<reference evidence="8" key="1">
    <citation type="submission" date="2010-06" db="EMBL/GenBank/DDBJ databases">
        <authorList>
            <person name="Jiang H."/>
            <person name="Abraham K."/>
            <person name="Ali S."/>
            <person name="Alsbrooks S.L."/>
            <person name="Anim B.N."/>
            <person name="Anosike U.S."/>
            <person name="Attaway T."/>
            <person name="Bandaranaike D.P."/>
            <person name="Battles P.K."/>
            <person name="Bell S.N."/>
            <person name="Bell A.V."/>
            <person name="Beltran B."/>
            <person name="Bickham C."/>
            <person name="Bustamante Y."/>
            <person name="Caleb T."/>
            <person name="Canada A."/>
            <person name="Cardenas V."/>
            <person name="Carter K."/>
            <person name="Chacko J."/>
            <person name="Chandrabose M.N."/>
            <person name="Chavez D."/>
            <person name="Chavez A."/>
            <person name="Chen L."/>
            <person name="Chu H.-S."/>
            <person name="Claassen K.J."/>
            <person name="Cockrell R."/>
            <person name="Collins M."/>
            <person name="Cooper J.A."/>
            <person name="Cree A."/>
            <person name="Curry S.M."/>
            <person name="Da Y."/>
            <person name="Dao M.D."/>
            <person name="Das B."/>
            <person name="Davila M.-L."/>
            <person name="Davy-Carroll L."/>
            <person name="Denson S."/>
            <person name="Dinh H."/>
            <person name="Ebong V.E."/>
            <person name="Edwards J.R."/>
            <person name="Egan A."/>
            <person name="El-Daye J."/>
            <person name="Escobedo L."/>
            <person name="Fernandez S."/>
            <person name="Fernando P.R."/>
            <person name="Flagg N."/>
            <person name="Forbes L.D."/>
            <person name="Fowler R.G."/>
            <person name="Fu Q."/>
            <person name="Gabisi R.A."/>
            <person name="Ganer J."/>
            <person name="Garbino Pronczuk A."/>
            <person name="Garcia R.M."/>
            <person name="Garner T."/>
            <person name="Garrett T.E."/>
            <person name="Gonzalez D.A."/>
            <person name="Hamid H."/>
            <person name="Hawkins E.S."/>
            <person name="Hirani K."/>
            <person name="Hogues M.E."/>
            <person name="Hollins B."/>
            <person name="Hsiao C.-H."/>
            <person name="Jabil R."/>
            <person name="James M.L."/>
            <person name="Jhangiani S.N."/>
            <person name="Johnson B."/>
            <person name="Johnson Q."/>
            <person name="Joshi V."/>
            <person name="Kalu J.B."/>
            <person name="Kam C."/>
            <person name="Kashfia A."/>
            <person name="Keebler J."/>
            <person name="Kisamo H."/>
            <person name="Kovar C.L."/>
            <person name="Lago L.A."/>
            <person name="Lai C.-Y."/>
            <person name="Laidlaw J."/>
            <person name="Lara F."/>
            <person name="Le T.-K."/>
            <person name="Lee S.L."/>
            <person name="Legall F.H."/>
            <person name="Lemon S.J."/>
            <person name="Lewis L.R."/>
            <person name="Li B."/>
            <person name="Liu Y."/>
            <person name="Liu Y.-S."/>
            <person name="Lopez J."/>
            <person name="Lozado R.J."/>
            <person name="Lu J."/>
            <person name="Madu R.C."/>
            <person name="Maheshwari M."/>
            <person name="Maheshwari R."/>
            <person name="Malloy K."/>
            <person name="Martinez E."/>
            <person name="Mathew T."/>
            <person name="Mercado I.C."/>
            <person name="Mercado C."/>
            <person name="Meyer B."/>
            <person name="Montgomery K."/>
            <person name="Morgan M.B."/>
            <person name="Munidasa M."/>
            <person name="Nazareth L.V."/>
            <person name="Nelson J."/>
            <person name="Ng B.M."/>
            <person name="Nguyen N.B."/>
            <person name="Nguyen P.Q."/>
            <person name="Nguyen T."/>
            <person name="Obregon M."/>
            <person name="Okwuonu G.O."/>
            <person name="Onwere C.G."/>
            <person name="Orozco G."/>
            <person name="Parra A."/>
            <person name="Patel S."/>
            <person name="Patil S."/>
            <person name="Perez A."/>
            <person name="Perez Y."/>
            <person name="Pham C."/>
            <person name="Primus E.L."/>
            <person name="Pu L.-L."/>
            <person name="Puazo M."/>
            <person name="Qin X."/>
            <person name="Quiroz J.B."/>
            <person name="Reese J."/>
            <person name="Richards S."/>
            <person name="Rives C.M."/>
            <person name="Robberts R."/>
            <person name="Ruiz S.J."/>
            <person name="Ruiz M.J."/>
            <person name="Santibanez J."/>
            <person name="Schneider B.W."/>
            <person name="Sisson I."/>
            <person name="Smith M."/>
            <person name="Sodergren E."/>
            <person name="Song X.-Z."/>
            <person name="Song B.B."/>
            <person name="Summersgill H."/>
            <person name="Thelus R."/>
            <person name="Thornton R.D."/>
            <person name="Trejos Z.Y."/>
            <person name="Usmani K."/>
            <person name="Vattathil S."/>
            <person name="Villasana D."/>
            <person name="Walker D.L."/>
            <person name="Wang S."/>
            <person name="Wang K."/>
            <person name="White C.S."/>
            <person name="Williams A.C."/>
            <person name="Williamson J."/>
            <person name="Wilson K."/>
            <person name="Woghiren I.O."/>
            <person name="Woodworth J.R."/>
            <person name="Worley K.C."/>
            <person name="Wright R.A."/>
            <person name="Wu W."/>
            <person name="Young L."/>
            <person name="Zhang L."/>
            <person name="Zhang J."/>
            <person name="Zhu Y."/>
            <person name="Muzny D.M."/>
            <person name="Weinstock G."/>
            <person name="Gibbs R.A."/>
        </authorList>
    </citation>
    <scope>NUCLEOTIDE SEQUENCE [LARGE SCALE GENOMIC DNA]</scope>
    <source>
        <strain evidence="8">LSR1</strain>
    </source>
</reference>
<accession>A0A8R2AFN8</accession>
<feature type="domain" description="THAP-type" evidence="6">
    <location>
        <begin position="121"/>
        <end position="216"/>
    </location>
</feature>
<keyword evidence="1" id="KW-0479">Metal-binding</keyword>
<feature type="domain" description="THAP-type" evidence="6">
    <location>
        <begin position="1"/>
        <end position="92"/>
    </location>
</feature>
<evidence type="ECO:0000256" key="4">
    <source>
        <dbReference type="ARBA" id="ARBA00023125"/>
    </source>
</evidence>
<dbReference type="InterPro" id="IPR006612">
    <property type="entry name" value="THAP_Znf"/>
</dbReference>
<dbReference type="EnsemblMetazoa" id="XM_003242101.4">
    <property type="protein sequence ID" value="XP_003242149.1"/>
    <property type="gene ID" value="LOC100573232"/>
</dbReference>
<name>A0A8R2AFN8_ACYPI</name>
<dbReference type="Proteomes" id="UP000007819">
    <property type="component" value="Chromosome A1"/>
</dbReference>
<keyword evidence="4 5" id="KW-0238">DNA-binding</keyword>
<reference evidence="7" key="2">
    <citation type="submission" date="2022-06" db="UniProtKB">
        <authorList>
            <consortium name="EnsemblMetazoa"/>
        </authorList>
    </citation>
    <scope>IDENTIFICATION</scope>
</reference>
<keyword evidence="2 5" id="KW-0863">Zinc-finger</keyword>